<accession>A0A5J6T8B3</accession>
<dbReference type="RefSeq" id="YP_010051665.1">
    <property type="nucleotide sequence ID" value="NC_054445.1"/>
</dbReference>
<dbReference type="GeneID" id="63926156"/>
<evidence type="ECO:0000313" key="1">
    <source>
        <dbReference type="EMBL" id="QFG06061.1"/>
    </source>
</evidence>
<gene>
    <name evidence="1" type="primary">59</name>
    <name evidence="1" type="ORF">PBI_MERCURIO_59</name>
</gene>
<name>A0A5J6T8B3_9CAUD</name>
<sequence length="70" mass="7781">MGRARHMRRVRPQLWYLWGSPPSTPPGATMSNLITLRTELHPSGSLMILSSRQHATAVDPAGHVYEAALF</sequence>
<reference evidence="1 2" key="1">
    <citation type="submission" date="2019-07" db="EMBL/GenBank/DDBJ databases">
        <authorList>
            <person name="Divens A.M."/>
            <person name="Garlena R.A."/>
            <person name="Russell D.A."/>
            <person name="Pope W.H."/>
            <person name="Jacobs-Sera D."/>
            <person name="Hatfull G.F."/>
        </authorList>
    </citation>
    <scope>NUCLEOTIDE SEQUENCE [LARGE SCALE GENOMIC DNA]</scope>
</reference>
<evidence type="ECO:0000313" key="2">
    <source>
        <dbReference type="Proteomes" id="UP000326063"/>
    </source>
</evidence>
<dbReference type="Proteomes" id="UP000326063">
    <property type="component" value="Segment"/>
</dbReference>
<protein>
    <submittedName>
        <fullName evidence="1">Uncharacterized protein</fullName>
    </submittedName>
</protein>
<proteinExistence type="predicted"/>
<dbReference type="EMBL" id="MN234219">
    <property type="protein sequence ID" value="QFG06061.1"/>
    <property type="molecule type" value="Genomic_DNA"/>
</dbReference>
<dbReference type="KEGG" id="vg:63926156"/>
<organism evidence="1 2">
    <name type="scientific">Mycobacterium phage Mercurio</name>
    <dbReference type="NCBI Taxonomy" id="2575612"/>
    <lineage>
        <taxon>Viruses</taxon>
        <taxon>Duplodnaviria</taxon>
        <taxon>Heunggongvirae</taxon>
        <taxon>Uroviricota</taxon>
        <taxon>Caudoviricetes</taxon>
        <taxon>Gclasvirinae</taxon>
        <taxon>Jolieduovirus</taxon>
        <taxon>Jolieduovirus mercurio</taxon>
    </lineage>
</organism>
<keyword evidence="2" id="KW-1185">Reference proteome</keyword>